<reference evidence="1 2" key="1">
    <citation type="submission" date="2019-02" db="EMBL/GenBank/DDBJ databases">
        <authorList>
            <consortium name="Pathogen Informatics"/>
        </authorList>
    </citation>
    <scope>NUCLEOTIDE SEQUENCE [LARGE SCALE GENOMIC DNA]</scope>
    <source>
        <strain evidence="1 2">3012STDY7089603</strain>
    </source>
</reference>
<name>A0A8H2M8Y3_9FIRM</name>
<gene>
    <name evidence="1" type="ORF">NCTC13150_01966</name>
</gene>
<sequence length="158" mass="18311">MIPMRRKDKSQSREWCQERLKKAPYGVLSILDSQARPYGIPLNYYYHEGKIYFHGAREGEKVRAIGTGTQASFSLVYRQEVVPDKFSSNYESVICFGQVKILEDPQEKRQALEGLIKKYSKEYKKEGLDYIDRALAHTQVFVMTIEETSGKKNQEESS</sequence>
<evidence type="ECO:0000313" key="2">
    <source>
        <dbReference type="Proteomes" id="UP000377798"/>
    </source>
</evidence>
<dbReference type="Proteomes" id="UP000377798">
    <property type="component" value="Unassembled WGS sequence"/>
</dbReference>
<dbReference type="InterPro" id="IPR024747">
    <property type="entry name" value="Pyridox_Oxase-rel"/>
</dbReference>
<dbReference type="AlphaFoldDB" id="A0A8H2M8Y3"/>
<dbReference type="RefSeq" id="WP_131749915.1">
    <property type="nucleotide sequence ID" value="NZ_CAACYI010000001.1"/>
</dbReference>
<dbReference type="EMBL" id="CAACYI010000001">
    <property type="protein sequence ID" value="VFB17373.1"/>
    <property type="molecule type" value="Genomic_DNA"/>
</dbReference>
<evidence type="ECO:0000313" key="1">
    <source>
        <dbReference type="EMBL" id="VFB17373.1"/>
    </source>
</evidence>
<proteinExistence type="predicted"/>
<accession>A0A8H2M8Y3</accession>
<dbReference type="PANTHER" id="PTHR34071">
    <property type="entry name" value="5-NITROIMIDAZOLE ANTIBIOTICS RESISTANCE PROTEIN, NIMA-FAMILY-RELATED PROTEIN-RELATED"/>
    <property type="match status" value="1"/>
</dbReference>
<keyword evidence="2" id="KW-1185">Reference proteome</keyword>
<dbReference type="InterPro" id="IPR012349">
    <property type="entry name" value="Split_barrel_FMN-bd"/>
</dbReference>
<dbReference type="SUPFAM" id="SSF50475">
    <property type="entry name" value="FMN-binding split barrel"/>
    <property type="match status" value="1"/>
</dbReference>
<protein>
    <submittedName>
        <fullName evidence="1">Predicted flavin-nucleotide-binding protein</fullName>
    </submittedName>
</protein>
<organism evidence="1 2">
    <name type="scientific">Urinicoccus massiliensis</name>
    <dbReference type="NCBI Taxonomy" id="1723382"/>
    <lineage>
        <taxon>Bacteria</taxon>
        <taxon>Bacillati</taxon>
        <taxon>Bacillota</taxon>
        <taxon>Tissierellia</taxon>
        <taxon>Tissierellales</taxon>
        <taxon>Peptoniphilaceae</taxon>
        <taxon>Urinicoccus</taxon>
    </lineage>
</organism>
<dbReference type="PANTHER" id="PTHR34071:SF2">
    <property type="entry name" value="FLAVIN-NUCLEOTIDE-BINDING PROTEIN"/>
    <property type="match status" value="1"/>
</dbReference>
<comment type="caution">
    <text evidence="1">The sequence shown here is derived from an EMBL/GenBank/DDBJ whole genome shotgun (WGS) entry which is preliminary data.</text>
</comment>
<dbReference type="Gene3D" id="2.30.110.10">
    <property type="entry name" value="Electron Transport, Fmn-binding Protein, Chain A"/>
    <property type="match status" value="1"/>
</dbReference>
<dbReference type="Pfam" id="PF12900">
    <property type="entry name" value="Pyridox_ox_2"/>
    <property type="match status" value="1"/>
</dbReference>